<dbReference type="Pfam" id="PF15004">
    <property type="entry name" value="MYEOV2"/>
    <property type="match status" value="1"/>
</dbReference>
<dbReference type="AlphaFoldDB" id="A0AAN9G0J9"/>
<gene>
    <name evidence="3" type="ORF">V1264_010170</name>
</gene>
<protein>
    <recommendedName>
        <fullName evidence="5">COP9 signalosome complex subunit 9</fullName>
    </recommendedName>
</protein>
<dbReference type="EMBL" id="JBAMIC010000024">
    <property type="protein sequence ID" value="KAK7090362.1"/>
    <property type="molecule type" value="Genomic_DNA"/>
</dbReference>
<evidence type="ECO:0000313" key="3">
    <source>
        <dbReference type="EMBL" id="KAK7090362.1"/>
    </source>
</evidence>
<dbReference type="PANTHER" id="PTHR28562">
    <property type="entry name" value="COP9 SIGNALOSOME COMPLEX SUBUNIT 9"/>
    <property type="match status" value="1"/>
</dbReference>
<proteinExistence type="inferred from homology"/>
<keyword evidence="4" id="KW-1185">Reference proteome</keyword>
<evidence type="ECO:0000256" key="2">
    <source>
        <dbReference type="ARBA" id="ARBA00022790"/>
    </source>
</evidence>
<reference evidence="3 4" key="1">
    <citation type="submission" date="2024-02" db="EMBL/GenBank/DDBJ databases">
        <title>Chromosome-scale genome assembly of the rough periwinkle Littorina saxatilis.</title>
        <authorList>
            <person name="De Jode A."/>
            <person name="Faria R."/>
            <person name="Formenti G."/>
            <person name="Sims Y."/>
            <person name="Smith T.P."/>
            <person name="Tracey A."/>
            <person name="Wood J.M.D."/>
            <person name="Zagrodzka Z.B."/>
            <person name="Johannesson K."/>
            <person name="Butlin R.K."/>
            <person name="Leder E.H."/>
        </authorList>
    </citation>
    <scope>NUCLEOTIDE SEQUENCE [LARGE SCALE GENOMIC DNA]</scope>
    <source>
        <strain evidence="3">Snail1</strain>
        <tissue evidence="3">Muscle</tissue>
    </source>
</reference>
<organism evidence="3 4">
    <name type="scientific">Littorina saxatilis</name>
    <dbReference type="NCBI Taxonomy" id="31220"/>
    <lineage>
        <taxon>Eukaryota</taxon>
        <taxon>Metazoa</taxon>
        <taxon>Spiralia</taxon>
        <taxon>Lophotrochozoa</taxon>
        <taxon>Mollusca</taxon>
        <taxon>Gastropoda</taxon>
        <taxon>Caenogastropoda</taxon>
        <taxon>Littorinimorpha</taxon>
        <taxon>Littorinoidea</taxon>
        <taxon>Littorinidae</taxon>
        <taxon>Littorina</taxon>
    </lineage>
</organism>
<dbReference type="GO" id="GO:0008180">
    <property type="term" value="C:COP9 signalosome"/>
    <property type="evidence" value="ECO:0007669"/>
    <property type="project" value="UniProtKB-KW"/>
</dbReference>
<keyword evidence="2" id="KW-0736">Signalosome</keyword>
<evidence type="ECO:0000256" key="1">
    <source>
        <dbReference type="ARBA" id="ARBA00009162"/>
    </source>
</evidence>
<comment type="similarity">
    <text evidence="1">Belongs to the CSN9 family.</text>
</comment>
<evidence type="ECO:0008006" key="5">
    <source>
        <dbReference type="Google" id="ProtNLM"/>
    </source>
</evidence>
<dbReference type="Proteomes" id="UP001374579">
    <property type="component" value="Unassembled WGS sequence"/>
</dbReference>
<sequence>MQTASAFKKLNSLYAFTTRTAFDNLCVCRVLFDFFQKHRMKPAAIVVADEMFPEGVGPYMEIEEAGGSSALMMDLAANEKAVHADFFNDFDDMFDDDDLS</sequence>
<dbReference type="InterPro" id="IPR029391">
    <property type="entry name" value="CSN9_metazoa"/>
</dbReference>
<name>A0AAN9G0J9_9CAEN</name>
<evidence type="ECO:0000313" key="4">
    <source>
        <dbReference type="Proteomes" id="UP001374579"/>
    </source>
</evidence>
<accession>A0AAN9G0J9</accession>
<comment type="caution">
    <text evidence="3">The sequence shown here is derived from an EMBL/GenBank/DDBJ whole genome shotgun (WGS) entry which is preliminary data.</text>
</comment>